<evidence type="ECO:0000313" key="13">
    <source>
        <dbReference type="Proteomes" id="UP000006727"/>
    </source>
</evidence>
<evidence type="ECO:0000256" key="5">
    <source>
        <dbReference type="ARBA" id="ARBA00022833"/>
    </source>
</evidence>
<dbReference type="KEGG" id="ppp:112294736"/>
<name>A0A7I4BFW1_PHYPA</name>
<keyword evidence="4" id="KW-0479">Metal-binding</keyword>
<feature type="domain" description="RING-type" evidence="11">
    <location>
        <begin position="584"/>
        <end position="626"/>
    </location>
</feature>
<dbReference type="PROSITE" id="PS00022">
    <property type="entry name" value="EGF_1"/>
    <property type="match status" value="1"/>
</dbReference>
<proteinExistence type="inferred from homology"/>
<dbReference type="InParanoid" id="A0A7I4BFW1"/>
<dbReference type="GO" id="GO:0016567">
    <property type="term" value="P:protein ubiquitination"/>
    <property type="evidence" value="ECO:0007669"/>
    <property type="project" value="InterPro"/>
</dbReference>
<evidence type="ECO:0000259" key="11">
    <source>
        <dbReference type="PROSITE" id="PS50089"/>
    </source>
</evidence>
<dbReference type="RefSeq" id="XP_024401274.1">
    <property type="nucleotide sequence ID" value="XM_024545506.1"/>
</dbReference>
<evidence type="ECO:0000256" key="9">
    <source>
        <dbReference type="PROSITE-ProRule" id="PRU00175"/>
    </source>
</evidence>
<protein>
    <recommendedName>
        <fullName evidence="11">RING-type domain-containing protein</fullName>
    </recommendedName>
</protein>
<dbReference type="Proteomes" id="UP000006727">
    <property type="component" value="Chromosome 17"/>
</dbReference>
<comment type="subcellular location">
    <subcellularLocation>
        <location evidence="1">Membrane</location>
        <topology evidence="1">Single-pass membrane protein</topology>
    </subcellularLocation>
</comment>
<feature type="transmembrane region" description="Helical" evidence="10">
    <location>
        <begin position="20"/>
        <end position="35"/>
    </location>
</feature>
<reference evidence="12" key="3">
    <citation type="submission" date="2020-12" db="UniProtKB">
        <authorList>
            <consortium name="EnsemblPlants"/>
        </authorList>
    </citation>
    <scope>IDENTIFICATION</scope>
</reference>
<feature type="transmembrane region" description="Helical" evidence="10">
    <location>
        <begin position="502"/>
        <end position="525"/>
    </location>
</feature>
<keyword evidence="9" id="KW-0863">Zinc-finger</keyword>
<evidence type="ECO:0000256" key="7">
    <source>
        <dbReference type="ARBA" id="ARBA00023136"/>
    </source>
</evidence>
<comment type="similarity">
    <text evidence="8">Belongs to the RING-type zinc finger family. ATL subfamily.</text>
</comment>
<evidence type="ECO:0000256" key="1">
    <source>
        <dbReference type="ARBA" id="ARBA00004167"/>
    </source>
</evidence>
<dbReference type="AlphaFoldDB" id="A0A7I4BFW1"/>
<evidence type="ECO:0000256" key="10">
    <source>
        <dbReference type="SAM" id="Phobius"/>
    </source>
</evidence>
<reference evidence="12 13" key="2">
    <citation type="journal article" date="2018" name="Plant J.">
        <title>The Physcomitrella patens chromosome-scale assembly reveals moss genome structure and evolution.</title>
        <authorList>
            <person name="Lang D."/>
            <person name="Ullrich K.K."/>
            <person name="Murat F."/>
            <person name="Fuchs J."/>
            <person name="Jenkins J."/>
            <person name="Haas F.B."/>
            <person name="Piednoel M."/>
            <person name="Gundlach H."/>
            <person name="Van Bel M."/>
            <person name="Meyberg R."/>
            <person name="Vives C."/>
            <person name="Morata J."/>
            <person name="Symeonidi A."/>
            <person name="Hiss M."/>
            <person name="Muchero W."/>
            <person name="Kamisugi Y."/>
            <person name="Saleh O."/>
            <person name="Blanc G."/>
            <person name="Decker E.L."/>
            <person name="van Gessel N."/>
            <person name="Grimwood J."/>
            <person name="Hayes R.D."/>
            <person name="Graham S.W."/>
            <person name="Gunter L.E."/>
            <person name="McDaniel S.F."/>
            <person name="Hoernstein S.N.W."/>
            <person name="Larsson A."/>
            <person name="Li F.W."/>
            <person name="Perroud P.F."/>
            <person name="Phillips J."/>
            <person name="Ranjan P."/>
            <person name="Rokshar D.S."/>
            <person name="Rothfels C.J."/>
            <person name="Schneider L."/>
            <person name="Shu S."/>
            <person name="Stevenson D.W."/>
            <person name="Thummler F."/>
            <person name="Tillich M."/>
            <person name="Villarreal Aguilar J.C."/>
            <person name="Widiez T."/>
            <person name="Wong G.K."/>
            <person name="Wymore A."/>
            <person name="Zhang Y."/>
            <person name="Zimmer A.D."/>
            <person name="Quatrano R.S."/>
            <person name="Mayer K.F.X."/>
            <person name="Goodstein D."/>
            <person name="Casacuberta J.M."/>
            <person name="Vandepoele K."/>
            <person name="Reski R."/>
            <person name="Cuming A.C."/>
            <person name="Tuskan G.A."/>
            <person name="Maumus F."/>
            <person name="Salse J."/>
            <person name="Schmutz J."/>
            <person name="Rensing S.A."/>
        </authorList>
    </citation>
    <scope>NUCLEOTIDE SEQUENCE [LARGE SCALE GENOMIC DNA]</scope>
    <source>
        <strain evidence="12 13">cv. Gransden 2004</strain>
    </source>
</reference>
<dbReference type="FunFam" id="3.30.40.10:FF:000760">
    <property type="entry name" value="Predicted protein"/>
    <property type="match status" value="1"/>
</dbReference>
<dbReference type="GO" id="GO:0016020">
    <property type="term" value="C:membrane"/>
    <property type="evidence" value="ECO:0007669"/>
    <property type="project" value="UniProtKB-SubCell"/>
</dbReference>
<evidence type="ECO:0000256" key="6">
    <source>
        <dbReference type="ARBA" id="ARBA00022989"/>
    </source>
</evidence>
<dbReference type="EnsemblPlants" id="Pp3c17_780V3.2">
    <property type="protein sequence ID" value="Pp3c17_780V3.2"/>
    <property type="gene ID" value="Pp3c17_780"/>
</dbReference>
<dbReference type="GO" id="GO:0008270">
    <property type="term" value="F:zinc ion binding"/>
    <property type="evidence" value="ECO:0007669"/>
    <property type="project" value="UniProtKB-KW"/>
</dbReference>
<accession>A0A7I4BFW1</accession>
<dbReference type="GO" id="GO:0061630">
    <property type="term" value="F:ubiquitin protein ligase activity"/>
    <property type="evidence" value="ECO:0000318"/>
    <property type="project" value="GO_Central"/>
</dbReference>
<keyword evidence="2" id="KW-0808">Transferase</keyword>
<dbReference type="GO" id="GO:0006511">
    <property type="term" value="P:ubiquitin-dependent protein catabolic process"/>
    <property type="evidence" value="ECO:0000318"/>
    <property type="project" value="GO_Central"/>
</dbReference>
<keyword evidence="5" id="KW-0862">Zinc</keyword>
<dbReference type="PROSITE" id="PS01186">
    <property type="entry name" value="EGF_2"/>
    <property type="match status" value="1"/>
</dbReference>
<dbReference type="InterPro" id="IPR001841">
    <property type="entry name" value="Znf_RING"/>
</dbReference>
<keyword evidence="3 10" id="KW-0812">Transmembrane</keyword>
<dbReference type="GeneID" id="112294736"/>
<dbReference type="PROSITE" id="PS50089">
    <property type="entry name" value="ZF_RING_2"/>
    <property type="match status" value="1"/>
</dbReference>
<dbReference type="PANTHER" id="PTHR46905:SF7">
    <property type="entry name" value="RING-H2 FINGER PROTEIN ATL78"/>
    <property type="match status" value="1"/>
</dbReference>
<evidence type="ECO:0000313" key="12">
    <source>
        <dbReference type="EnsemblPlants" id="Pp3c17_780V3.2"/>
    </source>
</evidence>
<dbReference type="EMBL" id="ABEU02000017">
    <property type="status" value="NOT_ANNOTATED_CDS"/>
    <property type="molecule type" value="Genomic_DNA"/>
</dbReference>
<reference evidence="12 13" key="1">
    <citation type="journal article" date="2008" name="Science">
        <title>The Physcomitrella genome reveals evolutionary insights into the conquest of land by plants.</title>
        <authorList>
            <person name="Rensing S."/>
            <person name="Lang D."/>
            <person name="Zimmer A."/>
            <person name="Terry A."/>
            <person name="Salamov A."/>
            <person name="Shapiro H."/>
            <person name="Nishiyama T."/>
            <person name="Perroud P.-F."/>
            <person name="Lindquist E."/>
            <person name="Kamisugi Y."/>
            <person name="Tanahashi T."/>
            <person name="Sakakibara K."/>
            <person name="Fujita T."/>
            <person name="Oishi K."/>
            <person name="Shin-I T."/>
            <person name="Kuroki Y."/>
            <person name="Toyoda A."/>
            <person name="Suzuki Y."/>
            <person name="Hashimoto A."/>
            <person name="Yamaguchi K."/>
            <person name="Sugano A."/>
            <person name="Kohara Y."/>
            <person name="Fujiyama A."/>
            <person name="Anterola A."/>
            <person name="Aoki S."/>
            <person name="Ashton N."/>
            <person name="Barbazuk W.B."/>
            <person name="Barker E."/>
            <person name="Bennetzen J."/>
            <person name="Bezanilla M."/>
            <person name="Blankenship R."/>
            <person name="Cho S.H."/>
            <person name="Dutcher S."/>
            <person name="Estelle M."/>
            <person name="Fawcett J.A."/>
            <person name="Gundlach H."/>
            <person name="Hanada K."/>
            <person name="Heyl A."/>
            <person name="Hicks K.A."/>
            <person name="Hugh J."/>
            <person name="Lohr M."/>
            <person name="Mayer K."/>
            <person name="Melkozernov A."/>
            <person name="Murata T."/>
            <person name="Nelson D."/>
            <person name="Pils B."/>
            <person name="Prigge M."/>
            <person name="Reiss B."/>
            <person name="Renner T."/>
            <person name="Rombauts S."/>
            <person name="Rushton P."/>
            <person name="Sanderfoot A."/>
            <person name="Schween G."/>
            <person name="Shiu S.-H."/>
            <person name="Stueber K."/>
            <person name="Theodoulou F.L."/>
            <person name="Tu H."/>
            <person name="Van de Peer Y."/>
            <person name="Verrier P.J."/>
            <person name="Waters E."/>
            <person name="Wood A."/>
            <person name="Yang L."/>
            <person name="Cove D."/>
            <person name="Cuming A."/>
            <person name="Hasebe M."/>
            <person name="Lucas S."/>
            <person name="Mishler D.B."/>
            <person name="Reski R."/>
            <person name="Grigoriev I."/>
            <person name="Quatrano R.S."/>
            <person name="Boore J.L."/>
        </authorList>
    </citation>
    <scope>NUCLEOTIDE SEQUENCE [LARGE SCALE GENOMIC DNA]</scope>
    <source>
        <strain evidence="12 13">cv. Gransden 2004</strain>
    </source>
</reference>
<evidence type="ECO:0000256" key="2">
    <source>
        <dbReference type="ARBA" id="ARBA00022679"/>
    </source>
</evidence>
<dbReference type="InterPro" id="IPR044602">
    <property type="entry name" value="ATL10/ATL72-79-like"/>
</dbReference>
<dbReference type="Pfam" id="PF13639">
    <property type="entry name" value="zf-RING_2"/>
    <property type="match status" value="1"/>
</dbReference>
<evidence type="ECO:0000256" key="3">
    <source>
        <dbReference type="ARBA" id="ARBA00022692"/>
    </source>
</evidence>
<evidence type="ECO:0000256" key="4">
    <source>
        <dbReference type="ARBA" id="ARBA00022723"/>
    </source>
</evidence>
<organism evidence="12 13">
    <name type="scientific">Physcomitrium patens</name>
    <name type="common">Spreading-leaved earth moss</name>
    <name type="synonym">Physcomitrella patens</name>
    <dbReference type="NCBI Taxonomy" id="3218"/>
    <lineage>
        <taxon>Eukaryota</taxon>
        <taxon>Viridiplantae</taxon>
        <taxon>Streptophyta</taxon>
        <taxon>Embryophyta</taxon>
        <taxon>Bryophyta</taxon>
        <taxon>Bryophytina</taxon>
        <taxon>Bryopsida</taxon>
        <taxon>Funariidae</taxon>
        <taxon>Funariales</taxon>
        <taxon>Funariaceae</taxon>
        <taxon>Physcomitrium</taxon>
    </lineage>
</organism>
<keyword evidence="7 10" id="KW-0472">Membrane</keyword>
<evidence type="ECO:0000256" key="8">
    <source>
        <dbReference type="ARBA" id="ARBA00024209"/>
    </source>
</evidence>
<keyword evidence="6 10" id="KW-1133">Transmembrane helix</keyword>
<dbReference type="Gene3D" id="3.30.40.10">
    <property type="entry name" value="Zinc/RING finger domain, C3HC4 (zinc finger)"/>
    <property type="match status" value="1"/>
</dbReference>
<keyword evidence="13" id="KW-1185">Reference proteome</keyword>
<dbReference type="OrthoDB" id="8062037at2759"/>
<dbReference type="SMART" id="SM00184">
    <property type="entry name" value="RING"/>
    <property type="match status" value="1"/>
</dbReference>
<dbReference type="InterPro" id="IPR000742">
    <property type="entry name" value="EGF"/>
</dbReference>
<dbReference type="Gramene" id="Pp3c17_780V3.2">
    <property type="protein sequence ID" value="Pp3c17_780V3.2"/>
    <property type="gene ID" value="Pp3c17_780"/>
</dbReference>
<dbReference type="SUPFAM" id="SSF57850">
    <property type="entry name" value="RING/U-box"/>
    <property type="match status" value="1"/>
</dbReference>
<gene>
    <name evidence="12" type="primary">LOC112294736</name>
</gene>
<dbReference type="InterPro" id="IPR013083">
    <property type="entry name" value="Znf_RING/FYVE/PHD"/>
</dbReference>
<dbReference type="PANTHER" id="PTHR46905">
    <property type="entry name" value="RING-H2 FINGER PROTEIN ATL78"/>
    <property type="match status" value="1"/>
</dbReference>
<sequence length="640" mass="71240">MYRAAPLQHAAAGYRPHGQAGIWLVVVLLISSLWLECNAKKPLKLLLGTDQVLKNVTLPVQNVCLKSIVRQKQIDYYNIDVSGCFEDPDFDFDYLEVAARIYQTCDDSQEWSVLVNTEGELVPIEDARASKDGTFVDFIDAQSKEYSGHLSIPLRQNASQPWIAGFYSSCGPLLYHLKAWCSVGKDCNLTCSAPERGPCVSFGNCRCTQGSEGYCDLVVEDLPGKKDVITRNGFFHLSDTVKSGTWMYFRFQTTSNASRSLVELDRAYGDVILFVKPQDNESDDPLMESLPIERDALNYADLPSYQNRLSHHYLFVNGSGKFYIGVYNSDTCVEEDSIFNLTVTISTPNDPVNLCPLNCSYPQGHCVKDNVCSCEVGYGGTYCASLLWQAAALQAYSGQLLPGEWAYINMTINQVSDDRNVSVYFSSTGHSILLAQQSRYPTLKDFYFKFTNSTLDATPSGTYEVSGDSLRGGLILAVFNIDYKHRGVSEFEIVLLGTRKGLGIWIIILAALGSSIILLTIIAAVRHFLQMRGQIVAELGRMDFEATAQDTETSEKRVQDRVLISTLPLIAYQQGMLPKEDSGCSICLSSYSIEEIVCRLPGCNHIFHIRCLENWFQTDDSCPLCRVPVSNSSPESEIRP</sequence>